<feature type="compositionally biased region" description="Polar residues" evidence="5">
    <location>
        <begin position="542"/>
        <end position="555"/>
    </location>
</feature>
<dbReference type="SUPFAM" id="SSF52058">
    <property type="entry name" value="L domain-like"/>
    <property type="match status" value="1"/>
</dbReference>
<feature type="transmembrane region" description="Helical" evidence="6">
    <location>
        <begin position="1028"/>
        <end position="1051"/>
    </location>
</feature>
<dbReference type="SMART" id="SM00369">
    <property type="entry name" value="LRR_TYP"/>
    <property type="match status" value="4"/>
</dbReference>
<protein>
    <recommendedName>
        <fullName evidence="11">PDZ domain-containing protein</fullName>
    </recommendedName>
</protein>
<dbReference type="SUPFAM" id="SSF50156">
    <property type="entry name" value="PDZ domain-like"/>
    <property type="match status" value="2"/>
</dbReference>
<dbReference type="PROSITE" id="PS50835">
    <property type="entry name" value="IG_LIKE"/>
    <property type="match status" value="1"/>
</dbReference>
<dbReference type="SMART" id="SM00409">
    <property type="entry name" value="IG"/>
    <property type="match status" value="1"/>
</dbReference>
<dbReference type="InterPro" id="IPR050541">
    <property type="entry name" value="LRR_TM_domain-containing"/>
</dbReference>
<dbReference type="InterPro" id="IPR003598">
    <property type="entry name" value="Ig_sub2"/>
</dbReference>
<dbReference type="InterPro" id="IPR003591">
    <property type="entry name" value="Leu-rich_rpt_typical-subtyp"/>
</dbReference>
<feature type="domain" description="PDZ" evidence="8">
    <location>
        <begin position="145"/>
        <end position="236"/>
    </location>
</feature>
<dbReference type="Pfam" id="PF13855">
    <property type="entry name" value="LRR_8"/>
    <property type="match status" value="1"/>
</dbReference>
<reference evidence="10" key="1">
    <citation type="journal article" date="2014" name="Nat. Genet.">
        <title>Genome and transcriptome of the porcine whipworm Trichuris suis.</title>
        <authorList>
            <person name="Jex A.R."/>
            <person name="Nejsum P."/>
            <person name="Schwarz E.M."/>
            <person name="Hu L."/>
            <person name="Young N.D."/>
            <person name="Hall R.S."/>
            <person name="Korhonen P.K."/>
            <person name="Liao S."/>
            <person name="Thamsborg S."/>
            <person name="Xia J."/>
            <person name="Xu P."/>
            <person name="Wang S."/>
            <person name="Scheerlinck J.P."/>
            <person name="Hofmann A."/>
            <person name="Sternberg P.W."/>
            <person name="Wang J."/>
            <person name="Gasser R.B."/>
        </authorList>
    </citation>
    <scope>NUCLEOTIDE SEQUENCE [LARGE SCALE GENOMIC DNA]</scope>
    <source>
        <strain evidence="10">DCEP-RM93F</strain>
    </source>
</reference>
<dbReference type="PANTHER" id="PTHR24369:SF210">
    <property type="entry name" value="CHAOPTIN-RELATED"/>
    <property type="match status" value="1"/>
</dbReference>
<keyword evidence="2 7" id="KW-0732">Signal</keyword>
<dbReference type="InterPro" id="IPR007110">
    <property type="entry name" value="Ig-like_dom"/>
</dbReference>
<dbReference type="SMART" id="SM00082">
    <property type="entry name" value="LRRCT"/>
    <property type="match status" value="1"/>
</dbReference>
<evidence type="ECO:0000256" key="7">
    <source>
        <dbReference type="SAM" id="SignalP"/>
    </source>
</evidence>
<dbReference type="SUPFAM" id="SSF48726">
    <property type="entry name" value="Immunoglobulin"/>
    <property type="match status" value="1"/>
</dbReference>
<keyword evidence="3" id="KW-0677">Repeat</keyword>
<accession>A0A085NMX1</accession>
<evidence type="ECO:0000256" key="5">
    <source>
        <dbReference type="SAM" id="MobiDB-lite"/>
    </source>
</evidence>
<feature type="chain" id="PRO_5001796018" description="PDZ domain-containing protein" evidence="7">
    <location>
        <begin position="22"/>
        <end position="1605"/>
    </location>
</feature>
<dbReference type="CDD" id="cd00096">
    <property type="entry name" value="Ig"/>
    <property type="match status" value="1"/>
</dbReference>
<feature type="compositionally biased region" description="Low complexity" evidence="5">
    <location>
        <begin position="674"/>
        <end position="687"/>
    </location>
</feature>
<feature type="domain" description="PDZ" evidence="8">
    <location>
        <begin position="894"/>
        <end position="948"/>
    </location>
</feature>
<evidence type="ECO:0000259" key="9">
    <source>
        <dbReference type="PROSITE" id="PS50835"/>
    </source>
</evidence>
<dbReference type="Gene3D" id="3.80.10.10">
    <property type="entry name" value="Ribonuclease Inhibitor"/>
    <property type="match status" value="2"/>
</dbReference>
<dbReference type="PANTHER" id="PTHR24369">
    <property type="entry name" value="ANTIGEN BSP, PUTATIVE-RELATED"/>
    <property type="match status" value="1"/>
</dbReference>
<dbReference type="InterPro" id="IPR013783">
    <property type="entry name" value="Ig-like_fold"/>
</dbReference>
<dbReference type="InterPro" id="IPR001478">
    <property type="entry name" value="PDZ"/>
</dbReference>
<gene>
    <name evidence="10" type="ORF">M514_01231</name>
</gene>
<evidence type="ECO:0000256" key="1">
    <source>
        <dbReference type="ARBA" id="ARBA00022614"/>
    </source>
</evidence>
<dbReference type="InterPro" id="IPR003599">
    <property type="entry name" value="Ig_sub"/>
</dbReference>
<keyword evidence="1" id="KW-0433">Leucine-rich repeat</keyword>
<feature type="region of interest" description="Disordered" evidence="5">
    <location>
        <begin position="510"/>
        <end position="572"/>
    </location>
</feature>
<evidence type="ECO:0000256" key="6">
    <source>
        <dbReference type="SAM" id="Phobius"/>
    </source>
</evidence>
<feature type="compositionally biased region" description="Polar residues" evidence="5">
    <location>
        <begin position="513"/>
        <end position="524"/>
    </location>
</feature>
<dbReference type="InterPro" id="IPR032675">
    <property type="entry name" value="LRR_dom_sf"/>
</dbReference>
<feature type="domain" description="Ig-like" evidence="9">
    <location>
        <begin position="1308"/>
        <end position="1416"/>
    </location>
</feature>
<feature type="signal peptide" evidence="7">
    <location>
        <begin position="1"/>
        <end position="21"/>
    </location>
</feature>
<evidence type="ECO:0000259" key="8">
    <source>
        <dbReference type="PROSITE" id="PS50106"/>
    </source>
</evidence>
<dbReference type="PROSITE" id="PS51450">
    <property type="entry name" value="LRR"/>
    <property type="match status" value="1"/>
</dbReference>
<feature type="region of interest" description="Disordered" evidence="5">
    <location>
        <begin position="663"/>
        <end position="688"/>
    </location>
</feature>
<keyword evidence="6" id="KW-0812">Transmembrane</keyword>
<evidence type="ECO:0008006" key="11">
    <source>
        <dbReference type="Google" id="ProtNLM"/>
    </source>
</evidence>
<keyword evidence="6" id="KW-1133">Transmembrane helix</keyword>
<evidence type="ECO:0000256" key="2">
    <source>
        <dbReference type="ARBA" id="ARBA00022729"/>
    </source>
</evidence>
<evidence type="ECO:0000256" key="3">
    <source>
        <dbReference type="ARBA" id="ARBA00022737"/>
    </source>
</evidence>
<dbReference type="SMART" id="SM00408">
    <property type="entry name" value="IGc2"/>
    <property type="match status" value="1"/>
</dbReference>
<name>A0A085NMX1_9BILA</name>
<dbReference type="InterPro" id="IPR001611">
    <property type="entry name" value="Leu-rich_rpt"/>
</dbReference>
<sequence length="1605" mass="178775">MHRKNPLKKLLMTLCVTCAEFEALHYSCSHVKLSRKRASAAKPNDRKLVCKIANSNSKSLLISRTRKVMCPVLNSSSLQDDVAAKFVLFGNSKLADYDPFFSRYYILFNICSNVMNRYLHTGISNKMASTTRSSSMHLYDEETWHVVLRRSTGGRVGSRSLGFSIVGGTDSPKGQMGIFIKTVHPKGLAAESCLIKKGDEILDVNGVAMIGMTRNAALQIFKNAKRSDVKMLMRRKVKRPLIDSQAIHTNEESLEKSHNRLLNPEERSISDDDTVRPPISGVLREHIIEGAEIQRKLITILLLKQELCSSSKEQPGSATSVSEFPEKLDTKFAAEDIRNDELAELELTNFCEVLNIMNEAEESDLSSEDKWYEPNIRVEEERVNLHSLKMEQPENRHEKAELLSSADEAEPAFLNQCSSDFVNHKSEMTEVGVELGRPESSENPLTNNLPIPCYTSVVKQVEVSDSFFGLADELDGVSCLMGKYRPYRGLHSRSPALLCEKSTPNLTKCGHRSSVNRLGSTNVNDGGVQRPQLERLPAATDIQKQTLPNSDQSPKVTAKPHANSTDNQTENPMEAVQVGLVKTRIQAFDALDKRSHSQSKLPKAKCQPKSASHVEEAVVNAQPLHSFDTSVDQNKQKYVVVEELHSSAKDAVVNGELQLSVPTVRTSSREKSEGCSTSSSLNSNESGKTTSVASTIFIEVSPSCGSSNFVSPLQEGTVSWLERPRDGDLCQEAKGGNERPFKETQQSISSFSDGVSEPAVCIPTEGKVLASSKEPKACEKPLSLRTSDQCSEETSFRCSSFVSAHEEGKMTLEDNGQRASGRNEVHVNTNSNWTGFSPPQLSEAMKRSERLNSAVKLQRVGIQSHFVPQGVIVPQNVDLLNYYRDYPFHGTPMDIVLPMAKTTLGIILHGGLGSPLGDLPLTIKGIIKKGPVGMDGRIRIGDQLVAINVSLMLGYGQDGEISIAFDFFISQGVFRFRNICPVCCWSSVAQLVSSMLPRHGDIDEIDKMRDHACVSPLGQLHPDLMPLFGLYILRLLLFWYILLVVLCTAVFSSTNVPVSRLPCPSRCSCLFVEGRLTADCSNAGITQLPTKMPPGIMILLLDGNDFSRLKRLTFPHDLHSAGLRQLVLRNSRLMQFMAEDLWVLPNLIRLSMANNILKKIPFALRSHVRYSPFHTMASLQTLDLSGNEIERIEAYNFEGAIQLSELFLSKNKITYVDVDAFRGLPALRSIHLDRNMLTKISVNSFLDLQNLNVLNLMENMWTCDCHLREFVIWQQGKYLSEPPLCRIPAKHEGRRWDQLKIEEFACLPRVTAWSSRREMVDMASNVSLECLVRGDPEPKVEWKFFNYDNETVVIRESNDELNKRTMLSSVHNKPEDMAWIHSLRIKSVRRDDLGLYQCTATNPAGTNSIVFQVEFRSPFLFPETRLRPIPRLQISPQDDVMLITVIVVIIIVIVIVISAIVICFRHPSQKYDGKSLKTLPSKQMNGNGYLAVVAQDDATRHDLAIDGDYGQCRTPVFDERSCQVQKSEIYSAEGALPSWNLTDEDGFYGTEGPFARLSVSSGRHKRNSMAGCAISAAGENTLSEVAPLAAQEWDEPGMPLRETAL</sequence>
<dbReference type="Gene3D" id="2.60.40.10">
    <property type="entry name" value="Immunoglobulins"/>
    <property type="match status" value="1"/>
</dbReference>
<dbReference type="InterPro" id="IPR036034">
    <property type="entry name" value="PDZ_sf"/>
</dbReference>
<dbReference type="InterPro" id="IPR036179">
    <property type="entry name" value="Ig-like_dom_sf"/>
</dbReference>
<keyword evidence="4" id="KW-1015">Disulfide bond</keyword>
<feature type="transmembrane region" description="Helical" evidence="6">
    <location>
        <begin position="1440"/>
        <end position="1462"/>
    </location>
</feature>
<dbReference type="GO" id="GO:0005886">
    <property type="term" value="C:plasma membrane"/>
    <property type="evidence" value="ECO:0007669"/>
    <property type="project" value="TreeGrafter"/>
</dbReference>
<dbReference type="PROSITE" id="PS50106">
    <property type="entry name" value="PDZ"/>
    <property type="match status" value="2"/>
</dbReference>
<dbReference type="EMBL" id="KL367485">
    <property type="protein sequence ID" value="KFD70817.1"/>
    <property type="molecule type" value="Genomic_DNA"/>
</dbReference>
<dbReference type="SMART" id="SM00228">
    <property type="entry name" value="PDZ"/>
    <property type="match status" value="2"/>
</dbReference>
<proteinExistence type="predicted"/>
<evidence type="ECO:0000256" key="4">
    <source>
        <dbReference type="ARBA" id="ARBA00023157"/>
    </source>
</evidence>
<dbReference type="Proteomes" id="UP000030758">
    <property type="component" value="Unassembled WGS sequence"/>
</dbReference>
<dbReference type="InterPro" id="IPR000483">
    <property type="entry name" value="Cys-rich_flank_reg_C"/>
</dbReference>
<dbReference type="Pfam" id="PF13927">
    <property type="entry name" value="Ig_3"/>
    <property type="match status" value="1"/>
</dbReference>
<organism evidence="10">
    <name type="scientific">Trichuris suis</name>
    <name type="common">pig whipworm</name>
    <dbReference type="NCBI Taxonomy" id="68888"/>
    <lineage>
        <taxon>Eukaryota</taxon>
        <taxon>Metazoa</taxon>
        <taxon>Ecdysozoa</taxon>
        <taxon>Nematoda</taxon>
        <taxon>Enoplea</taxon>
        <taxon>Dorylaimia</taxon>
        <taxon>Trichinellida</taxon>
        <taxon>Trichuridae</taxon>
        <taxon>Trichuris</taxon>
    </lineage>
</organism>
<evidence type="ECO:0000313" key="10">
    <source>
        <dbReference type="EMBL" id="KFD70817.1"/>
    </source>
</evidence>
<dbReference type="Gene3D" id="2.30.42.10">
    <property type="match status" value="2"/>
</dbReference>
<keyword evidence="6" id="KW-0472">Membrane</keyword>
<dbReference type="Pfam" id="PF00595">
    <property type="entry name" value="PDZ"/>
    <property type="match status" value="1"/>
</dbReference>
<feature type="compositionally biased region" description="Polar residues" evidence="5">
    <location>
        <begin position="562"/>
        <end position="571"/>
    </location>
</feature>